<reference evidence="4 5" key="1">
    <citation type="submission" date="2020-08" db="EMBL/GenBank/DDBJ databases">
        <title>Genomic Encyclopedia of Type Strains, Phase IV (KMG-IV): sequencing the most valuable type-strain genomes for metagenomic binning, comparative biology and taxonomic classification.</title>
        <authorList>
            <person name="Goeker M."/>
        </authorList>
    </citation>
    <scope>NUCLEOTIDE SEQUENCE [LARGE SCALE GENOMIC DNA]</scope>
    <source>
        <strain evidence="4 5">DSM 5391</strain>
    </source>
</reference>
<sequence>MMMKRAVLLWAVLILTLFLAACSTGNGDENNNNNGNNNTAGNNSGENDSGKETDPLSIEDYVPIKEDTRYVYEGSGNEYASYDTYIDYTSDGKFQQRVNNGGTVMAKVFEIKDGKLISKYSRGEAYYRENLLNKTDEKEDVLLKEPLEKGTTWTLSDSNTSTITNLDVDISTPSGDYKALEVTTKGEEGQTIDYYAQNVGLVKTVFVTEGTEITSTLSKIEENVSLMQNVLFYYPNIDDGKYYYQNKELQFHTNDMTKKVLENAYKESLPAEYNIGKVFSAQTKINSLYLNQDGNVYIDLNSDFVTNMNAGAGYEQMILQSIANTFGSYYNAAKVYLTIDNGLYESGHIMMRKGEFLTVHVQNAVEMK</sequence>
<evidence type="ECO:0000256" key="2">
    <source>
        <dbReference type="SAM" id="SignalP"/>
    </source>
</evidence>
<dbReference type="SMART" id="SM00909">
    <property type="entry name" value="Germane"/>
    <property type="match status" value="1"/>
</dbReference>
<feature type="compositionally biased region" description="Low complexity" evidence="1">
    <location>
        <begin position="28"/>
        <end position="47"/>
    </location>
</feature>
<evidence type="ECO:0000256" key="1">
    <source>
        <dbReference type="SAM" id="MobiDB-lite"/>
    </source>
</evidence>
<dbReference type="EMBL" id="JACHGK010000027">
    <property type="protein sequence ID" value="MBB6447721.1"/>
    <property type="molecule type" value="Genomic_DNA"/>
</dbReference>
<proteinExistence type="predicted"/>
<feature type="chain" id="PRO_5031117409" evidence="2">
    <location>
        <begin position="28"/>
        <end position="368"/>
    </location>
</feature>
<evidence type="ECO:0000313" key="4">
    <source>
        <dbReference type="EMBL" id="MBB6447721.1"/>
    </source>
</evidence>
<dbReference type="InterPro" id="IPR019606">
    <property type="entry name" value="GerMN"/>
</dbReference>
<feature type="region of interest" description="Disordered" evidence="1">
    <location>
        <begin position="28"/>
        <end position="56"/>
    </location>
</feature>
<comment type="caution">
    <text evidence="4">The sequence shown here is derived from an EMBL/GenBank/DDBJ whole genome shotgun (WGS) entry which is preliminary data.</text>
</comment>
<organism evidence="4 5">
    <name type="scientific">Bacillus benzoevorans</name>
    <dbReference type="NCBI Taxonomy" id="1456"/>
    <lineage>
        <taxon>Bacteria</taxon>
        <taxon>Bacillati</taxon>
        <taxon>Bacillota</taxon>
        <taxon>Bacilli</taxon>
        <taxon>Bacillales</taxon>
        <taxon>Bacillaceae</taxon>
        <taxon>Bacillus</taxon>
    </lineage>
</organism>
<evidence type="ECO:0000259" key="3">
    <source>
        <dbReference type="SMART" id="SM00909"/>
    </source>
</evidence>
<dbReference type="Proteomes" id="UP000531594">
    <property type="component" value="Unassembled WGS sequence"/>
</dbReference>
<keyword evidence="2" id="KW-0732">Signal</keyword>
<feature type="domain" description="GerMN" evidence="3">
    <location>
        <begin position="258"/>
        <end position="348"/>
    </location>
</feature>
<evidence type="ECO:0000313" key="5">
    <source>
        <dbReference type="Proteomes" id="UP000531594"/>
    </source>
</evidence>
<dbReference type="RefSeq" id="WP_246439730.1">
    <property type="nucleotide sequence ID" value="NZ_JACHGK010000027.1"/>
</dbReference>
<dbReference type="PROSITE" id="PS51257">
    <property type="entry name" value="PROKAR_LIPOPROTEIN"/>
    <property type="match status" value="1"/>
</dbReference>
<feature type="signal peptide" evidence="2">
    <location>
        <begin position="1"/>
        <end position="27"/>
    </location>
</feature>
<keyword evidence="5" id="KW-1185">Reference proteome</keyword>
<dbReference type="Pfam" id="PF10646">
    <property type="entry name" value="Germane"/>
    <property type="match status" value="1"/>
</dbReference>
<accession>A0A7X0HVU8</accession>
<protein>
    <submittedName>
        <fullName evidence="4">Spore germination protein GerM</fullName>
    </submittedName>
</protein>
<name>A0A7X0HVU8_9BACI</name>
<gene>
    <name evidence="4" type="ORF">HNR53_004430</name>
</gene>
<dbReference type="AlphaFoldDB" id="A0A7X0HVU8"/>